<evidence type="ECO:0008006" key="3">
    <source>
        <dbReference type="Google" id="ProtNLM"/>
    </source>
</evidence>
<keyword evidence="2" id="KW-1185">Reference proteome</keyword>
<sequence>MNGIKFIARRAALASALGIFSIGLWGCASSPSGAGAAAAAPAKADASPEALLKRAQAYWGLVRANDNVGAWAYEAQSRAPNASLEAYLKKGGITYSSVNVTGVKSIEGDTGMVDVTMKYSLPLLRVRDRDLRTEDQWKLIEGVWYHSPPKSGLFPTK</sequence>
<comment type="caution">
    <text evidence="1">The sequence shown here is derived from an EMBL/GenBank/DDBJ whole genome shotgun (WGS) entry which is preliminary data.</text>
</comment>
<evidence type="ECO:0000313" key="1">
    <source>
        <dbReference type="EMBL" id="MFD1710183.1"/>
    </source>
</evidence>
<organism evidence="1 2">
    <name type="scientific">Ottowia flava</name>
    <dbReference type="NCBI Taxonomy" id="2675430"/>
    <lineage>
        <taxon>Bacteria</taxon>
        <taxon>Pseudomonadati</taxon>
        <taxon>Pseudomonadota</taxon>
        <taxon>Betaproteobacteria</taxon>
        <taxon>Burkholderiales</taxon>
        <taxon>Comamonadaceae</taxon>
        <taxon>Ottowia</taxon>
    </lineage>
</organism>
<proteinExistence type="predicted"/>
<dbReference type="RefSeq" id="WP_147911943.1">
    <property type="nucleotide sequence ID" value="NZ_JBHUEJ010000015.1"/>
</dbReference>
<dbReference type="EMBL" id="JBHUEJ010000015">
    <property type="protein sequence ID" value="MFD1710183.1"/>
    <property type="molecule type" value="Genomic_DNA"/>
</dbReference>
<name>A0ABW4KSE8_9BURK</name>
<protein>
    <recommendedName>
        <fullName evidence="3">DUF4019 domain-containing protein</fullName>
    </recommendedName>
</protein>
<gene>
    <name evidence="1" type="ORF">ACFSF0_06175</name>
</gene>
<reference evidence="2" key="1">
    <citation type="journal article" date="2019" name="Int. J. Syst. Evol. Microbiol.">
        <title>The Global Catalogue of Microorganisms (GCM) 10K type strain sequencing project: providing services to taxonomists for standard genome sequencing and annotation.</title>
        <authorList>
            <consortium name="The Broad Institute Genomics Platform"/>
            <consortium name="The Broad Institute Genome Sequencing Center for Infectious Disease"/>
            <person name="Wu L."/>
            <person name="Ma J."/>
        </authorList>
    </citation>
    <scope>NUCLEOTIDE SEQUENCE [LARGE SCALE GENOMIC DNA]</scope>
    <source>
        <strain evidence="2">LMG 29247</strain>
    </source>
</reference>
<accession>A0ABW4KSE8</accession>
<evidence type="ECO:0000313" key="2">
    <source>
        <dbReference type="Proteomes" id="UP001597304"/>
    </source>
</evidence>
<dbReference type="Proteomes" id="UP001597304">
    <property type="component" value="Unassembled WGS sequence"/>
</dbReference>